<dbReference type="OrthoDB" id="7796826at2"/>
<evidence type="ECO:0000313" key="2">
    <source>
        <dbReference type="Proteomes" id="UP000216021"/>
    </source>
</evidence>
<proteinExistence type="predicted"/>
<sequence length="475" mass="51860">MRYSQGVGAEAEFNPLEKKATAKVAGHANFTLGEGKLEAAFYVPDRLGVSLLFPAKNNGVCNMGALRFAISGVFTGNVGASLGIEIGVEMDWSGEMAKGYGIKGRPAELSSAGLPGKRTMSLIDKAPKPDNKAGAEIGAFAGAQAGVNVGGAIEWYDPNPEGSAQDAGKDKVIDPKENKFTAIAKLEIGVTVQAGAGGSGVFYVTYIQSRFRIYCKASLCWGVGAKGNLGFEVDGNHFLAFMKSFMYMLRNVDYQKLSNMMARDSFAVLCSIPIIMAASGVQAVETMLRDAQDIINIIGKEIEDESKRVALMNSIIENPDQLKYTPPETKGAIIAQLIDTNWFDKNDPRNQNNNLLSLNSWKFGPLKLRKQAVFLSLKWVQSKADYNNIMQHLTPVPGQVKGDAKVNEQRVVKFLGMGEYNFPGFTNYGEKLAWLYESLPDQVAYDAPFKPIPEKRMEQYLAMLDKQHPNSTMTA</sequence>
<evidence type="ECO:0000313" key="1">
    <source>
        <dbReference type="EMBL" id="OMQ24811.1"/>
    </source>
</evidence>
<dbReference type="AlphaFoldDB" id="A0A1S8CM62"/>
<dbReference type="STRING" id="2034155.BMI79_07180"/>
<dbReference type="Proteomes" id="UP000216021">
    <property type="component" value="Unassembled WGS sequence"/>
</dbReference>
<protein>
    <submittedName>
        <fullName evidence="1">Uncharacterized protein</fullName>
    </submittedName>
</protein>
<reference evidence="1 2" key="1">
    <citation type="submission" date="2016-11" db="EMBL/GenBank/DDBJ databases">
        <title>Rahnella oryzae sp. nov., isolated from rice root.</title>
        <authorList>
            <person name="Zhang X.-X."/>
            <person name="Zhang J."/>
        </authorList>
    </citation>
    <scope>NUCLEOTIDE SEQUENCE [LARGE SCALE GENOMIC DNA]</scope>
    <source>
        <strain evidence="1 2">J11-6</strain>
    </source>
</reference>
<name>A0A1S8CM62_9GAMM</name>
<gene>
    <name evidence="1" type="ORF">BMI79_07180</name>
</gene>
<keyword evidence="2" id="KW-1185">Reference proteome</keyword>
<comment type="caution">
    <text evidence="1">The sequence shown here is derived from an EMBL/GenBank/DDBJ whole genome shotgun (WGS) entry which is preliminary data.</text>
</comment>
<dbReference type="EMBL" id="MOXD01000003">
    <property type="protein sequence ID" value="OMQ24811.1"/>
    <property type="molecule type" value="Genomic_DNA"/>
</dbReference>
<organism evidence="1 2">
    <name type="scientific">Serratia oryzae</name>
    <dbReference type="NCBI Taxonomy" id="2034155"/>
    <lineage>
        <taxon>Bacteria</taxon>
        <taxon>Pseudomonadati</taxon>
        <taxon>Pseudomonadota</taxon>
        <taxon>Gammaproteobacteria</taxon>
        <taxon>Enterobacterales</taxon>
        <taxon>Yersiniaceae</taxon>
        <taxon>Serratia</taxon>
    </lineage>
</organism>
<accession>A0A1S8CM62</accession>